<dbReference type="Gene3D" id="3.40.1190.10">
    <property type="entry name" value="Mur-like, catalytic domain"/>
    <property type="match status" value="1"/>
</dbReference>
<dbReference type="GO" id="GO:0005737">
    <property type="term" value="C:cytoplasm"/>
    <property type="evidence" value="ECO:0007669"/>
    <property type="project" value="TreeGrafter"/>
</dbReference>
<dbReference type="OrthoDB" id="9809356at2"/>
<keyword evidence="11" id="KW-0479">Metal-binding</keyword>
<evidence type="ECO:0000256" key="19">
    <source>
        <dbReference type="ARBA" id="ARBA00047493"/>
    </source>
</evidence>
<sequence length="446" mass="47435">MTAEEGREQSAAPTGEAPEPSTLTAWLAHLEGLHPRGQAGIELGLERVLRVKEALAQEPACPVITVGGTNGKGSTCAYLEAVYSFAGYRVGCYTSPHLLVYNERVRVDRLPVDDRALCEAFARVEAARLASGGIALTYFEFGTLAALEVFRAREVEVIILEVGLGGRLDAVNCYDASCAVVTSIALDHTDWLGPTRTTIGFEKAGIYRAGKPAICADPDPPPSLIEHALAIGADLHLIGRDFGYFGDRQQWTFWGRHGLRRGGLANPALRGACQMRNASAALAAIELLRSQLPASMQAVRRGLVDFQLPGRFQVLPGRPVVVLDVAHNPQAVVGLVDNLGDMGFFARTIAVVGMLADKDIAGSLAPLAGRVDLWLLADLDLPRGASAAFLADVVTAATLGGHVECLASPSLAFQRSVKLAGENDRIVVFGSFYTVAAAMHSMQNGR</sequence>
<evidence type="ECO:0000256" key="22">
    <source>
        <dbReference type="ARBA" id="ARBA00049161"/>
    </source>
</evidence>
<dbReference type="GO" id="GO:0046872">
    <property type="term" value="F:metal ion binding"/>
    <property type="evidence" value="ECO:0007669"/>
    <property type="project" value="UniProtKB-KW"/>
</dbReference>
<dbReference type="Pfam" id="PF02875">
    <property type="entry name" value="Mur_ligase_C"/>
    <property type="match status" value="1"/>
</dbReference>
<proteinExistence type="inferred from homology"/>
<dbReference type="GO" id="GO:0008841">
    <property type="term" value="F:dihydrofolate synthase activity"/>
    <property type="evidence" value="ECO:0007669"/>
    <property type="project" value="UniProtKB-EC"/>
</dbReference>
<keyword evidence="15" id="KW-0289">Folate biosynthesis</keyword>
<evidence type="ECO:0000256" key="18">
    <source>
        <dbReference type="ARBA" id="ARBA00032510"/>
    </source>
</evidence>
<evidence type="ECO:0000256" key="23">
    <source>
        <dbReference type="PIRNR" id="PIRNR001563"/>
    </source>
</evidence>
<dbReference type="InterPro" id="IPR036615">
    <property type="entry name" value="Mur_ligase_C_dom_sf"/>
</dbReference>
<comment type="pathway">
    <text evidence="3">Cofactor biosynthesis; tetrahydrofolate biosynthesis; 7,8-dihydrofolate from 2-amino-4-hydroxy-6-hydroxymethyl-7,8-dihydropteridine diphosphate and 4-aminobenzoate: step 2/2.</text>
</comment>
<keyword evidence="14" id="KW-0460">Magnesium</keyword>
<comment type="catalytic activity">
    <reaction evidence="22">
        <text>7,8-dihydropteroate + L-glutamate + ATP = 7,8-dihydrofolate + ADP + phosphate + H(+)</text>
        <dbReference type="Rhea" id="RHEA:23584"/>
        <dbReference type="ChEBI" id="CHEBI:15378"/>
        <dbReference type="ChEBI" id="CHEBI:17839"/>
        <dbReference type="ChEBI" id="CHEBI:29985"/>
        <dbReference type="ChEBI" id="CHEBI:30616"/>
        <dbReference type="ChEBI" id="CHEBI:43474"/>
        <dbReference type="ChEBI" id="CHEBI:57451"/>
        <dbReference type="ChEBI" id="CHEBI:456216"/>
        <dbReference type="EC" id="6.3.2.12"/>
    </reaction>
</comment>
<dbReference type="SUPFAM" id="SSF53244">
    <property type="entry name" value="MurD-like peptide ligases, peptide-binding domain"/>
    <property type="match status" value="1"/>
</dbReference>
<dbReference type="AlphaFoldDB" id="C7RRS2"/>
<comment type="subunit">
    <text evidence="6">Monomer.</text>
</comment>
<evidence type="ECO:0000256" key="20">
    <source>
        <dbReference type="ARBA" id="ARBA00047808"/>
    </source>
</evidence>
<comment type="catalytic activity">
    <reaction evidence="20">
        <text>10-formyltetrahydrofolyl-(gamma-L-Glu)(n) + L-glutamate + ATP = 10-formyltetrahydrofolyl-(gamma-L-Glu)(n+1) + ADP + phosphate + H(+)</text>
        <dbReference type="Rhea" id="RHEA:51904"/>
        <dbReference type="Rhea" id="RHEA-COMP:13088"/>
        <dbReference type="Rhea" id="RHEA-COMP:14300"/>
        <dbReference type="ChEBI" id="CHEBI:15378"/>
        <dbReference type="ChEBI" id="CHEBI:29985"/>
        <dbReference type="ChEBI" id="CHEBI:30616"/>
        <dbReference type="ChEBI" id="CHEBI:43474"/>
        <dbReference type="ChEBI" id="CHEBI:134413"/>
        <dbReference type="ChEBI" id="CHEBI:456216"/>
        <dbReference type="EC" id="6.3.2.17"/>
    </reaction>
</comment>
<protein>
    <recommendedName>
        <fullName evidence="9">Dihydrofolate synthase/folylpolyglutamate synthase</fullName>
        <ecNumber evidence="7">6.3.2.12</ecNumber>
        <ecNumber evidence="8">6.3.2.17</ecNumber>
    </recommendedName>
    <alternativeName>
        <fullName evidence="18">Folylpoly-gamma-glutamate synthetase-dihydrofolate synthetase</fullName>
    </alternativeName>
    <alternativeName>
        <fullName evidence="16">Folylpolyglutamate synthetase</fullName>
    </alternativeName>
    <alternativeName>
        <fullName evidence="17">Tetrahydrofolylpolyglutamate synthase</fullName>
    </alternativeName>
</protein>
<dbReference type="FunFam" id="3.40.1190.10:FF:000004">
    <property type="entry name" value="Dihydrofolate synthase/folylpolyglutamate synthase"/>
    <property type="match status" value="1"/>
</dbReference>
<evidence type="ECO:0000256" key="21">
    <source>
        <dbReference type="ARBA" id="ARBA00049035"/>
    </source>
</evidence>
<dbReference type="STRING" id="522306.CAP2UW1_1233"/>
<keyword evidence="13 23" id="KW-0067">ATP-binding</keyword>
<reference evidence="25" key="1">
    <citation type="submission" date="2009-08" db="EMBL/GenBank/DDBJ databases">
        <authorList>
            <consortium name="US DOE Joint Genome Institute"/>
            <person name="Lucas S."/>
            <person name="Copeland A."/>
            <person name="Lapidus A."/>
            <person name="Glavina del Rio T."/>
            <person name="Dalin E."/>
            <person name="Tice H."/>
            <person name="Bruce D."/>
            <person name="Barry K."/>
            <person name="Pitluck S."/>
            <person name="Lowry S."/>
            <person name="Larimer F."/>
            <person name="Land M."/>
            <person name="Hauser L."/>
            <person name="Kyrpides N."/>
            <person name="Ivanova N."/>
            <person name="McMahon K.D."/>
            <person name="Hugenholtz P."/>
        </authorList>
    </citation>
    <scope>NUCLEOTIDE SEQUENCE</scope>
    <source>
        <strain evidence="25">UW-1</strain>
    </source>
</reference>
<keyword evidence="10 23" id="KW-0436">Ligase</keyword>
<evidence type="ECO:0000256" key="12">
    <source>
        <dbReference type="ARBA" id="ARBA00022741"/>
    </source>
</evidence>
<evidence type="ECO:0000256" key="14">
    <source>
        <dbReference type="ARBA" id="ARBA00022842"/>
    </source>
</evidence>
<evidence type="ECO:0000256" key="9">
    <source>
        <dbReference type="ARBA" id="ARBA00019357"/>
    </source>
</evidence>
<organism evidence="25">
    <name type="scientific">Accumulibacter regalis</name>
    <dbReference type="NCBI Taxonomy" id="522306"/>
    <lineage>
        <taxon>Bacteria</taxon>
        <taxon>Pseudomonadati</taxon>
        <taxon>Pseudomonadota</taxon>
        <taxon>Betaproteobacteria</taxon>
        <taxon>Candidatus Accumulibacter</taxon>
    </lineage>
</organism>
<dbReference type="EC" id="6.3.2.12" evidence="7"/>
<keyword evidence="12 23" id="KW-0547">Nucleotide-binding</keyword>
<name>C7RRS2_ACCRE</name>
<evidence type="ECO:0000256" key="15">
    <source>
        <dbReference type="ARBA" id="ARBA00022909"/>
    </source>
</evidence>
<dbReference type="PANTHER" id="PTHR11136:SF0">
    <property type="entry name" value="DIHYDROFOLATE SYNTHETASE-RELATED"/>
    <property type="match status" value="1"/>
</dbReference>
<comment type="catalytic activity">
    <reaction evidence="21">
        <text>(6R)-5,10-methylenetetrahydrofolyl-(gamma-L-Glu)(n) + L-glutamate + ATP = (6R)-5,10-methylenetetrahydrofolyl-(gamma-L-Glu)(n+1) + ADP + phosphate + H(+)</text>
        <dbReference type="Rhea" id="RHEA:51912"/>
        <dbReference type="Rhea" id="RHEA-COMP:13257"/>
        <dbReference type="Rhea" id="RHEA-COMP:13258"/>
        <dbReference type="ChEBI" id="CHEBI:15378"/>
        <dbReference type="ChEBI" id="CHEBI:29985"/>
        <dbReference type="ChEBI" id="CHEBI:30616"/>
        <dbReference type="ChEBI" id="CHEBI:43474"/>
        <dbReference type="ChEBI" id="CHEBI:136572"/>
        <dbReference type="ChEBI" id="CHEBI:456216"/>
        <dbReference type="EC" id="6.3.2.17"/>
    </reaction>
</comment>
<dbReference type="PIRSF" id="PIRSF001563">
    <property type="entry name" value="Folylpolyglu_synth"/>
    <property type="match status" value="1"/>
</dbReference>
<evidence type="ECO:0000256" key="1">
    <source>
        <dbReference type="ARBA" id="ARBA00001946"/>
    </source>
</evidence>
<accession>C7RRS2</accession>
<comment type="similarity">
    <text evidence="5 23">Belongs to the folylpolyglutamate synthase family.</text>
</comment>
<dbReference type="GO" id="GO:0046656">
    <property type="term" value="P:folic acid biosynthetic process"/>
    <property type="evidence" value="ECO:0007669"/>
    <property type="project" value="UniProtKB-KW"/>
</dbReference>
<dbReference type="InterPro" id="IPR036565">
    <property type="entry name" value="Mur-like_cat_sf"/>
</dbReference>
<dbReference type="Gene3D" id="3.90.190.20">
    <property type="entry name" value="Mur ligase, C-terminal domain"/>
    <property type="match status" value="1"/>
</dbReference>
<dbReference type="SUPFAM" id="SSF53623">
    <property type="entry name" value="MurD-like peptide ligases, catalytic domain"/>
    <property type="match status" value="1"/>
</dbReference>
<evidence type="ECO:0000256" key="11">
    <source>
        <dbReference type="ARBA" id="ARBA00022723"/>
    </source>
</evidence>
<evidence type="ECO:0000256" key="8">
    <source>
        <dbReference type="ARBA" id="ARBA00013025"/>
    </source>
</evidence>
<feature type="domain" description="Mur ligase C-terminal" evidence="24">
    <location>
        <begin position="310"/>
        <end position="432"/>
    </location>
</feature>
<dbReference type="InterPro" id="IPR004101">
    <property type="entry name" value="Mur_ligase_C"/>
</dbReference>
<dbReference type="GO" id="GO:0004326">
    <property type="term" value="F:tetrahydrofolylpolyglutamate synthase activity"/>
    <property type="evidence" value="ECO:0007669"/>
    <property type="project" value="UniProtKB-EC"/>
</dbReference>
<evidence type="ECO:0000256" key="5">
    <source>
        <dbReference type="ARBA" id="ARBA00008276"/>
    </source>
</evidence>
<evidence type="ECO:0000256" key="6">
    <source>
        <dbReference type="ARBA" id="ARBA00011245"/>
    </source>
</evidence>
<comment type="pathway">
    <text evidence="4">Cofactor biosynthesis; tetrahydrofolylpolyglutamate biosynthesis.</text>
</comment>
<dbReference type="PANTHER" id="PTHR11136">
    <property type="entry name" value="FOLYLPOLYGLUTAMATE SYNTHASE-RELATED"/>
    <property type="match status" value="1"/>
</dbReference>
<dbReference type="GO" id="GO:0005524">
    <property type="term" value="F:ATP binding"/>
    <property type="evidence" value="ECO:0007669"/>
    <property type="project" value="UniProtKB-KW"/>
</dbReference>
<dbReference type="KEGG" id="app:CAP2UW1_1233"/>
<evidence type="ECO:0000256" key="4">
    <source>
        <dbReference type="ARBA" id="ARBA00005150"/>
    </source>
</evidence>
<evidence type="ECO:0000256" key="17">
    <source>
        <dbReference type="ARBA" id="ARBA00030592"/>
    </source>
</evidence>
<evidence type="ECO:0000256" key="7">
    <source>
        <dbReference type="ARBA" id="ARBA00013023"/>
    </source>
</evidence>
<dbReference type="NCBIfam" id="TIGR01499">
    <property type="entry name" value="folC"/>
    <property type="match status" value="1"/>
</dbReference>
<dbReference type="InterPro" id="IPR001645">
    <property type="entry name" value="Folylpolyglutamate_synth"/>
</dbReference>
<dbReference type="NCBIfam" id="NF008101">
    <property type="entry name" value="PRK10846.1"/>
    <property type="match status" value="1"/>
</dbReference>
<gene>
    <name evidence="25" type="ordered locus">CAP2UW1_1233</name>
</gene>
<dbReference type="HOGENOM" id="CLU_015869_1_0_4"/>
<dbReference type="eggNOG" id="COG0285">
    <property type="taxonomic scope" value="Bacteria"/>
</dbReference>
<dbReference type="EMBL" id="CP001715">
    <property type="protein sequence ID" value="ACV34561.1"/>
    <property type="molecule type" value="Genomic_DNA"/>
</dbReference>
<comment type="cofactor">
    <cofactor evidence="1">
        <name>Mg(2+)</name>
        <dbReference type="ChEBI" id="CHEBI:18420"/>
    </cofactor>
</comment>
<comment type="catalytic activity">
    <reaction evidence="19">
        <text>(6S)-5,6,7,8-tetrahydrofolyl-(gamma-L-Glu)(n) + L-glutamate + ATP = (6S)-5,6,7,8-tetrahydrofolyl-(gamma-L-Glu)(n+1) + ADP + phosphate + H(+)</text>
        <dbReference type="Rhea" id="RHEA:10580"/>
        <dbReference type="Rhea" id="RHEA-COMP:14738"/>
        <dbReference type="Rhea" id="RHEA-COMP:14740"/>
        <dbReference type="ChEBI" id="CHEBI:15378"/>
        <dbReference type="ChEBI" id="CHEBI:29985"/>
        <dbReference type="ChEBI" id="CHEBI:30616"/>
        <dbReference type="ChEBI" id="CHEBI:43474"/>
        <dbReference type="ChEBI" id="CHEBI:141005"/>
        <dbReference type="ChEBI" id="CHEBI:456216"/>
        <dbReference type="EC" id="6.3.2.17"/>
    </reaction>
</comment>
<evidence type="ECO:0000256" key="2">
    <source>
        <dbReference type="ARBA" id="ARBA00002714"/>
    </source>
</evidence>
<evidence type="ECO:0000313" key="25">
    <source>
        <dbReference type="EMBL" id="ACV34561.1"/>
    </source>
</evidence>
<evidence type="ECO:0000259" key="24">
    <source>
        <dbReference type="Pfam" id="PF02875"/>
    </source>
</evidence>
<evidence type="ECO:0000256" key="16">
    <source>
        <dbReference type="ARBA" id="ARBA00030048"/>
    </source>
</evidence>
<evidence type="ECO:0000256" key="13">
    <source>
        <dbReference type="ARBA" id="ARBA00022840"/>
    </source>
</evidence>
<evidence type="ECO:0000256" key="3">
    <source>
        <dbReference type="ARBA" id="ARBA00004799"/>
    </source>
</evidence>
<comment type="function">
    <text evidence="2">Functions in two distinct reactions of the de novo folate biosynthetic pathway. Catalyzes the addition of a glutamate residue to dihydropteroate (7,8-dihydropteroate or H2Pte) to form dihydrofolate (7,8-dihydrofolate monoglutamate or H2Pte-Glu). Also catalyzes successive additions of L-glutamate to tetrahydrofolate or 10-formyltetrahydrofolate or 5,10-methylenetetrahydrofolate, leading to folylpolyglutamate derivatives.</text>
</comment>
<evidence type="ECO:0000256" key="10">
    <source>
        <dbReference type="ARBA" id="ARBA00022598"/>
    </source>
</evidence>
<dbReference type="EC" id="6.3.2.17" evidence="8"/>
<reference evidence="25" key="2">
    <citation type="submission" date="2009-09" db="EMBL/GenBank/DDBJ databases">
        <title>Complete sequence of chromosome of Candidatus Accumulibacter phosphatis clade IIA str. UW-1.</title>
        <authorList>
            <consortium name="US DOE Joint Genome Institute"/>
            <person name="Martin H.G."/>
            <person name="Ivanova N."/>
            <person name="Kunin V."/>
            <person name="Warnecke F."/>
            <person name="Barry K."/>
            <person name="He S."/>
            <person name="Salamov A."/>
            <person name="Szeto E."/>
            <person name="Dalin E."/>
            <person name="Pangilinan J.L."/>
            <person name="Lapidus A."/>
            <person name="Lowry S."/>
            <person name="Kyrpides N.C."/>
            <person name="McMahon K.D."/>
            <person name="Hugenholtz P."/>
        </authorList>
    </citation>
    <scope>NUCLEOTIDE SEQUENCE [LARGE SCALE GENOMIC DNA]</scope>
    <source>
        <strain evidence="25">UW-1</strain>
    </source>
</reference>